<dbReference type="RefSeq" id="WP_167112640.1">
    <property type="nucleotide sequence ID" value="NZ_JAAQTO010000017.1"/>
</dbReference>
<evidence type="ECO:0000313" key="2">
    <source>
        <dbReference type="Proteomes" id="UP001318321"/>
    </source>
</evidence>
<evidence type="ECO:0000313" key="1">
    <source>
        <dbReference type="EMBL" id="NIC05266.1"/>
    </source>
</evidence>
<dbReference type="Proteomes" id="UP001318321">
    <property type="component" value="Unassembled WGS sequence"/>
</dbReference>
<protein>
    <submittedName>
        <fullName evidence="1">Uncharacterized protein</fullName>
    </submittedName>
</protein>
<reference evidence="1 2" key="1">
    <citation type="submission" date="2020-03" db="EMBL/GenBank/DDBJ databases">
        <title>Identification of Halomonas strains.</title>
        <authorList>
            <person name="Xiao Z."/>
            <person name="Dong F."/>
            <person name="Wang Z."/>
            <person name="Zhao J.-Y."/>
        </authorList>
    </citation>
    <scope>NUCLEOTIDE SEQUENCE [LARGE SCALE GENOMIC DNA]</scope>
    <source>
        <strain evidence="1 2">DX6</strain>
    </source>
</reference>
<keyword evidence="2" id="KW-1185">Reference proteome</keyword>
<name>A0ABX0PRR0_9GAMM</name>
<accession>A0ABX0PRR0</accession>
<comment type="caution">
    <text evidence="1">The sequence shown here is derived from an EMBL/GenBank/DDBJ whole genome shotgun (WGS) entry which is preliminary data.</text>
</comment>
<gene>
    <name evidence="1" type="ORF">HBJ55_07500</name>
</gene>
<proteinExistence type="predicted"/>
<sequence>MAITENGLLEYESGQAFNDWEEMSDSGDGQVFEASFAPWSGRSGFDTHVRPWGLATGGRVVPDAGVSDSVHVEALTLYMPGTATANADGLVAVASGEVSVGRATETDTHMVTSIVVTAGALSGETGLAGTSFSETRGAAGGPPLIPVDAIEIAQVRLSSLTAAEVVTTEIFSVPGVHQERYDFPVWSEDPASGEVSFATALPTIHVGELPKKVSVKGYTPIFAELPYCSDFVPADESHSVNSTDTYSGPLGSVSRTLGQASFTHRANDGITDPIVRLKNQRLWFRWFQDRNRAPFSLTRGILGIARQYPVGDHVTVNATISAEQATVDFDG</sequence>
<dbReference type="EMBL" id="JAAQTO010000017">
    <property type="protein sequence ID" value="NIC05266.1"/>
    <property type="molecule type" value="Genomic_DNA"/>
</dbReference>
<organism evidence="1 2">
    <name type="scientific">Billgrantia bachuensis</name>
    <dbReference type="NCBI Taxonomy" id="2717286"/>
    <lineage>
        <taxon>Bacteria</taxon>
        <taxon>Pseudomonadati</taxon>
        <taxon>Pseudomonadota</taxon>
        <taxon>Gammaproteobacteria</taxon>
        <taxon>Oceanospirillales</taxon>
        <taxon>Halomonadaceae</taxon>
        <taxon>Billgrantia</taxon>
    </lineage>
</organism>